<dbReference type="OrthoDB" id="2162691at2759"/>
<evidence type="ECO:0000256" key="6">
    <source>
        <dbReference type="SAM" id="MobiDB-lite"/>
    </source>
</evidence>
<feature type="compositionally biased region" description="Polar residues" evidence="6">
    <location>
        <begin position="124"/>
        <end position="150"/>
    </location>
</feature>
<evidence type="ECO:0000313" key="9">
    <source>
        <dbReference type="EMBL" id="EGV62159.1"/>
    </source>
</evidence>
<feature type="region of interest" description="Disordered" evidence="6">
    <location>
        <begin position="338"/>
        <end position="359"/>
    </location>
</feature>
<dbReference type="EMBL" id="GL996527">
    <property type="protein sequence ID" value="EGV62159.1"/>
    <property type="molecule type" value="Genomic_DNA"/>
</dbReference>
<dbReference type="PANTHER" id="PTHR23319">
    <property type="entry name" value="GRAM DOMAIN CONTAINING 1B, ISOFORM E"/>
    <property type="match status" value="1"/>
</dbReference>
<protein>
    <recommendedName>
        <fullName evidence="8">VASt domain-containing protein</fullName>
    </recommendedName>
</protein>
<feature type="compositionally biased region" description="Basic and acidic residues" evidence="6">
    <location>
        <begin position="346"/>
        <end position="359"/>
    </location>
</feature>
<evidence type="ECO:0000256" key="7">
    <source>
        <dbReference type="SAM" id="Phobius"/>
    </source>
</evidence>
<evidence type="ECO:0000256" key="3">
    <source>
        <dbReference type="ARBA" id="ARBA00022692"/>
    </source>
</evidence>
<dbReference type="Pfam" id="PF16016">
    <property type="entry name" value="VASt"/>
    <property type="match status" value="1"/>
</dbReference>
<dbReference type="GO" id="GO:0005789">
    <property type="term" value="C:endoplasmic reticulum membrane"/>
    <property type="evidence" value="ECO:0007669"/>
    <property type="project" value="TreeGrafter"/>
</dbReference>
<evidence type="ECO:0000313" key="10">
    <source>
        <dbReference type="Proteomes" id="UP000000707"/>
    </source>
</evidence>
<organism evidence="10">
    <name type="scientific">Candida tenuis (strain ATCC 10573 / BCRC 21748 / CBS 615 / JCM 9827 / NBRC 10315 / NRRL Y-1498 / VKM Y-70)</name>
    <name type="common">Yeast</name>
    <name type="synonym">Yamadazyma tenuis</name>
    <dbReference type="NCBI Taxonomy" id="590646"/>
    <lineage>
        <taxon>Eukaryota</taxon>
        <taxon>Fungi</taxon>
        <taxon>Dikarya</taxon>
        <taxon>Ascomycota</taxon>
        <taxon>Saccharomycotina</taxon>
        <taxon>Pichiomycetes</taxon>
        <taxon>Debaryomycetaceae</taxon>
        <taxon>Yamadazyma</taxon>
    </lineage>
</organism>
<evidence type="ECO:0000259" key="8">
    <source>
        <dbReference type="PROSITE" id="PS51778"/>
    </source>
</evidence>
<dbReference type="InterPro" id="IPR031968">
    <property type="entry name" value="VASt"/>
</dbReference>
<keyword evidence="10" id="KW-1185">Reference proteome</keyword>
<evidence type="ECO:0000256" key="5">
    <source>
        <dbReference type="ARBA" id="ARBA00023136"/>
    </source>
</evidence>
<comment type="similarity">
    <text evidence="2">Belongs to the YSP2 family.</text>
</comment>
<dbReference type="InterPro" id="IPR004182">
    <property type="entry name" value="GRAM"/>
</dbReference>
<dbReference type="GO" id="GO:0140268">
    <property type="term" value="C:endoplasmic reticulum-plasma membrane contact site"/>
    <property type="evidence" value="ECO:0007669"/>
    <property type="project" value="TreeGrafter"/>
</dbReference>
<dbReference type="PROSITE" id="PS51778">
    <property type="entry name" value="VAST"/>
    <property type="match status" value="1"/>
</dbReference>
<dbReference type="InterPro" id="IPR051482">
    <property type="entry name" value="Cholesterol_transport"/>
</dbReference>
<dbReference type="GO" id="GO:0120015">
    <property type="term" value="F:sterol transfer activity"/>
    <property type="evidence" value="ECO:0007669"/>
    <property type="project" value="TreeGrafter"/>
</dbReference>
<dbReference type="Pfam" id="PF02893">
    <property type="entry name" value="GRAM"/>
    <property type="match status" value="1"/>
</dbReference>
<sequence>MNQQSFDDDNSAWDYSFPPSEESLPMESNSALPSISSYEDNTIPDPQKDDTPFASISIEQVKKVNSAAQSASSLPLSSPFLSKAAPAGPLTTREDASSVMSRESNKNALASLDLGPEDHVTDGLQRSGSTRCTENAVSSPNTPRSPTFHGSPTFAESPKIITYRKSKRTTSEYNFQDILDADAAASASPRDKYDPRLYTEEKFIDSMYHYASMKRNTDFHQLFRSLDLTDRLLDDFACALSREILLQGRIYVSEQYVCFNSSLLGWVTNLVIKQEDIIRFEKKSTAGIFPNGIAIVTRDGRHNFASFISRDSTFDFMKTVWEGVTGLTMVMESVDEVKDSSSTSSVDKDDHGDIDDHSENAANIESFIMSLDGDDSEKEPEPRSESVEAPEGNEVLVMKFKPDSGYTNHGPDICAPTKLSPDEIAEDHEIELYNDVIKAPMGVVYEILFGSKDGQFFQDFLESQDSSELTGFGQFVDGHRQYSYRKALGYSIGPKSTTCEVEETVLVLDWHKRIVVETATRTPDVPSGNSFSVRNKYRMSWDLNGNTRLQVTYWIDWVARSWIKGMIEKSTKTGQVDSCTSLVGRLSQEIQNTTHKAVASADTIAAVVEETAAASTTASITAGVKESTVVGSEKLAVLVRMHAVAVAVGLVSMFGLILIMQLYIIWRLNALEQIMRQLS</sequence>
<feature type="region of interest" description="Disordered" evidence="6">
    <location>
        <begin position="1"/>
        <end position="152"/>
    </location>
</feature>
<name>G3BBD4_CANTC</name>
<dbReference type="PANTHER" id="PTHR23319:SF4">
    <property type="entry name" value="GRAM DOMAIN CONTAINING 1B, ISOFORM E"/>
    <property type="match status" value="1"/>
</dbReference>
<feature type="domain" description="VASt" evidence="8">
    <location>
        <begin position="428"/>
        <end position="594"/>
    </location>
</feature>
<dbReference type="HOGENOM" id="CLU_015638_0_0_1"/>
<dbReference type="GO" id="GO:0005886">
    <property type="term" value="C:plasma membrane"/>
    <property type="evidence" value="ECO:0007669"/>
    <property type="project" value="TreeGrafter"/>
</dbReference>
<dbReference type="SMART" id="SM00568">
    <property type="entry name" value="GRAM"/>
    <property type="match status" value="1"/>
</dbReference>
<dbReference type="AlphaFoldDB" id="G3BBD4"/>
<feature type="compositionally biased region" description="Acidic residues" evidence="6">
    <location>
        <begin position="1"/>
        <end position="11"/>
    </location>
</feature>
<feature type="compositionally biased region" description="Low complexity" evidence="6">
    <location>
        <begin position="66"/>
        <end position="87"/>
    </location>
</feature>
<dbReference type="InterPro" id="IPR011993">
    <property type="entry name" value="PH-like_dom_sf"/>
</dbReference>
<dbReference type="CDD" id="cd13220">
    <property type="entry name" value="PH-GRAM_GRAMDC"/>
    <property type="match status" value="1"/>
</dbReference>
<evidence type="ECO:0000256" key="1">
    <source>
        <dbReference type="ARBA" id="ARBA00004167"/>
    </source>
</evidence>
<dbReference type="GO" id="GO:0005739">
    <property type="term" value="C:mitochondrion"/>
    <property type="evidence" value="ECO:0007669"/>
    <property type="project" value="TreeGrafter"/>
</dbReference>
<feature type="compositionally biased region" description="Polar residues" evidence="6">
    <location>
        <begin position="98"/>
        <end position="108"/>
    </location>
</feature>
<dbReference type="GO" id="GO:0032366">
    <property type="term" value="P:intracellular sterol transport"/>
    <property type="evidence" value="ECO:0007669"/>
    <property type="project" value="TreeGrafter"/>
</dbReference>
<evidence type="ECO:0000256" key="2">
    <source>
        <dbReference type="ARBA" id="ARBA00006582"/>
    </source>
</evidence>
<evidence type="ECO:0000256" key="4">
    <source>
        <dbReference type="ARBA" id="ARBA00022989"/>
    </source>
</evidence>
<keyword evidence="4 7" id="KW-1133">Transmembrane helix</keyword>
<feature type="compositionally biased region" description="Polar residues" evidence="6">
    <location>
        <begin position="26"/>
        <end position="40"/>
    </location>
</feature>
<dbReference type="eggNOG" id="KOG1032">
    <property type="taxonomic scope" value="Eukaryota"/>
</dbReference>
<dbReference type="Gene3D" id="2.30.29.30">
    <property type="entry name" value="Pleckstrin-homology domain (PH domain)/Phosphotyrosine-binding domain (PTB)"/>
    <property type="match status" value="1"/>
</dbReference>
<keyword evidence="3 7" id="KW-0812">Transmembrane</keyword>
<dbReference type="GO" id="GO:0032934">
    <property type="term" value="F:sterol binding"/>
    <property type="evidence" value="ECO:0007669"/>
    <property type="project" value="TreeGrafter"/>
</dbReference>
<reference evidence="9 10" key="1">
    <citation type="journal article" date="2011" name="Proc. Natl. Acad. Sci. U.S.A.">
        <title>Comparative genomics of xylose-fermenting fungi for enhanced biofuel production.</title>
        <authorList>
            <person name="Wohlbach D.J."/>
            <person name="Kuo A."/>
            <person name="Sato T.K."/>
            <person name="Potts K.M."/>
            <person name="Salamov A.A."/>
            <person name="LaButti K.M."/>
            <person name="Sun H."/>
            <person name="Clum A."/>
            <person name="Pangilinan J.L."/>
            <person name="Lindquist E.A."/>
            <person name="Lucas S."/>
            <person name="Lapidus A."/>
            <person name="Jin M."/>
            <person name="Gunawan C."/>
            <person name="Balan V."/>
            <person name="Dale B.E."/>
            <person name="Jeffries T.W."/>
            <person name="Zinkel R."/>
            <person name="Barry K.W."/>
            <person name="Grigoriev I.V."/>
            <person name="Gasch A.P."/>
        </authorList>
    </citation>
    <scope>NUCLEOTIDE SEQUENCE [LARGE SCALE GENOMIC DNA]</scope>
    <source>
        <strain evidence="10">ATCC 10573 / BCRC 21748 / CBS 615 / JCM 9827 / NBRC 10315 / NRRL Y-1498 / VKM Y-70</strain>
    </source>
</reference>
<dbReference type="GO" id="GO:0032541">
    <property type="term" value="C:cortical endoplasmic reticulum"/>
    <property type="evidence" value="ECO:0007669"/>
    <property type="project" value="TreeGrafter"/>
</dbReference>
<keyword evidence="5 7" id="KW-0472">Membrane</keyword>
<feature type="transmembrane region" description="Helical" evidence="7">
    <location>
        <begin position="643"/>
        <end position="666"/>
    </location>
</feature>
<gene>
    <name evidence="9" type="ORF">CANTEDRAFT_125757</name>
</gene>
<comment type="subcellular location">
    <subcellularLocation>
        <location evidence="1">Membrane</location>
        <topology evidence="1">Single-pass membrane protein</topology>
    </subcellularLocation>
</comment>
<proteinExistence type="inferred from homology"/>
<accession>G3BBD4</accession>
<dbReference type="Proteomes" id="UP000000707">
    <property type="component" value="Unassembled WGS sequence"/>
</dbReference>